<gene>
    <name evidence="4" type="ORF">SAMN04488540_105202</name>
</gene>
<name>A0A1G8RK87_9GAMM</name>
<keyword evidence="5" id="KW-1185">Reference proteome</keyword>
<keyword evidence="4" id="KW-0560">Oxidoreductase</keyword>
<evidence type="ECO:0000256" key="1">
    <source>
        <dbReference type="ARBA" id="ARBA00022723"/>
    </source>
</evidence>
<dbReference type="InterPro" id="IPR037523">
    <property type="entry name" value="VOC_core"/>
</dbReference>
<dbReference type="AlphaFoldDB" id="A0A1G8RK87"/>
<dbReference type="InterPro" id="IPR051785">
    <property type="entry name" value="MMCE/EMCE_epimerase"/>
</dbReference>
<dbReference type="EMBL" id="FNEM01000005">
    <property type="protein sequence ID" value="SDJ17361.1"/>
    <property type="molecule type" value="Genomic_DNA"/>
</dbReference>
<dbReference type="PANTHER" id="PTHR43048:SF6">
    <property type="entry name" value="BLR8189 PROTEIN"/>
    <property type="match status" value="1"/>
</dbReference>
<dbReference type="Gene3D" id="3.10.180.10">
    <property type="entry name" value="2,3-Dihydroxybiphenyl 1,2-Dioxygenase, domain 1"/>
    <property type="match status" value="1"/>
</dbReference>
<feature type="signal peptide" evidence="2">
    <location>
        <begin position="1"/>
        <end position="17"/>
    </location>
</feature>
<proteinExistence type="predicted"/>
<sequence length="187" mass="21017">MKKLLTLLWFAVGSAQAAIPGMRGPDHIGVTVPNLTQATEFFTEVMGCQVFFEMGPFKDPEGNWMQENLNVDPRAEIDVLNMMRCGNGANLELFQYRAPEQNTTVPRNSDIGGHHLAFYVEDMAAAVTYLKEQQLEIMGQPKTMTEGPNAGVTWVYFLSPWGMQLELVSYPNGMAYEKETTDRLFKP</sequence>
<feature type="domain" description="VOC" evidence="3">
    <location>
        <begin position="24"/>
        <end position="170"/>
    </location>
</feature>
<dbReference type="PROSITE" id="PS51819">
    <property type="entry name" value="VOC"/>
    <property type="match status" value="1"/>
</dbReference>
<dbReference type="PANTHER" id="PTHR43048">
    <property type="entry name" value="METHYLMALONYL-COA EPIMERASE"/>
    <property type="match status" value="1"/>
</dbReference>
<accession>A0A1G8RK87</accession>
<organism evidence="4 5">
    <name type="scientific">Ferrimonas sediminum</name>
    <dbReference type="NCBI Taxonomy" id="718193"/>
    <lineage>
        <taxon>Bacteria</taxon>
        <taxon>Pseudomonadati</taxon>
        <taxon>Pseudomonadota</taxon>
        <taxon>Gammaproteobacteria</taxon>
        <taxon>Alteromonadales</taxon>
        <taxon>Ferrimonadaceae</taxon>
        <taxon>Ferrimonas</taxon>
    </lineage>
</organism>
<dbReference type="GO" id="GO:0051213">
    <property type="term" value="F:dioxygenase activity"/>
    <property type="evidence" value="ECO:0007669"/>
    <property type="project" value="UniProtKB-KW"/>
</dbReference>
<dbReference type="InterPro" id="IPR029068">
    <property type="entry name" value="Glyas_Bleomycin-R_OHBP_Dase"/>
</dbReference>
<dbReference type="GO" id="GO:0046872">
    <property type="term" value="F:metal ion binding"/>
    <property type="evidence" value="ECO:0007669"/>
    <property type="project" value="UniProtKB-KW"/>
</dbReference>
<protein>
    <submittedName>
        <fullName evidence="4">Catechol 2,3-dioxygenase</fullName>
    </submittedName>
</protein>
<keyword evidence="1" id="KW-0479">Metal-binding</keyword>
<dbReference type="GO" id="GO:0004493">
    <property type="term" value="F:methylmalonyl-CoA epimerase activity"/>
    <property type="evidence" value="ECO:0007669"/>
    <property type="project" value="TreeGrafter"/>
</dbReference>
<feature type="chain" id="PRO_5011484034" evidence="2">
    <location>
        <begin position="18"/>
        <end position="187"/>
    </location>
</feature>
<evidence type="ECO:0000259" key="3">
    <source>
        <dbReference type="PROSITE" id="PS51819"/>
    </source>
</evidence>
<dbReference type="Pfam" id="PF13669">
    <property type="entry name" value="Glyoxalase_4"/>
    <property type="match status" value="1"/>
</dbReference>
<evidence type="ECO:0000313" key="5">
    <source>
        <dbReference type="Proteomes" id="UP000199527"/>
    </source>
</evidence>
<keyword evidence="2" id="KW-0732">Signal</keyword>
<evidence type="ECO:0000313" key="4">
    <source>
        <dbReference type="EMBL" id="SDJ17361.1"/>
    </source>
</evidence>
<dbReference type="GO" id="GO:0046491">
    <property type="term" value="P:L-methylmalonyl-CoA metabolic process"/>
    <property type="evidence" value="ECO:0007669"/>
    <property type="project" value="TreeGrafter"/>
</dbReference>
<dbReference type="RefSeq" id="WP_090364814.1">
    <property type="nucleotide sequence ID" value="NZ_FNEM01000005.1"/>
</dbReference>
<dbReference type="SUPFAM" id="SSF54593">
    <property type="entry name" value="Glyoxalase/Bleomycin resistance protein/Dihydroxybiphenyl dioxygenase"/>
    <property type="match status" value="1"/>
</dbReference>
<keyword evidence="4" id="KW-0223">Dioxygenase</keyword>
<reference evidence="5" key="1">
    <citation type="submission" date="2016-10" db="EMBL/GenBank/DDBJ databases">
        <authorList>
            <person name="Varghese N."/>
            <person name="Submissions S."/>
        </authorList>
    </citation>
    <scope>NUCLEOTIDE SEQUENCE [LARGE SCALE GENOMIC DNA]</scope>
    <source>
        <strain evidence="5">DSM 23317</strain>
    </source>
</reference>
<evidence type="ECO:0000256" key="2">
    <source>
        <dbReference type="SAM" id="SignalP"/>
    </source>
</evidence>
<dbReference type="OrthoDB" id="2613830at2"/>
<dbReference type="Proteomes" id="UP000199527">
    <property type="component" value="Unassembled WGS sequence"/>
</dbReference>